<dbReference type="Proteomes" id="UP000296469">
    <property type="component" value="Chromosome"/>
</dbReference>
<proteinExistence type="predicted"/>
<name>A0A4P7SL09_9CELL</name>
<evidence type="ECO:0000313" key="1">
    <source>
        <dbReference type="EMBL" id="QCB93856.1"/>
    </source>
</evidence>
<keyword evidence="2" id="KW-1185">Reference proteome</keyword>
<dbReference type="OrthoDB" id="4827586at2"/>
<sequence>MSRRRDATRLAITGVVVAALVAGPTYALWGRDSEGVGGLVRHGDLDVELVGAAAWQETSPDVAAPRAGEVLDDGTVDHLATPGDSLTLTQEFRPRLVGDNLAARLTVSWDDGFSAPAGVEATYVVVDPDGAATEPAPLGSAVVLQSPADNLTPAEVAAWGDAPWRIVVTASLTGDVPLAEPDASGEVPGVREAVAASLGGIRIELAQVRDGKGFTS</sequence>
<gene>
    <name evidence="1" type="ORF">E5225_10095</name>
</gene>
<dbReference type="RefSeq" id="WP_135973741.1">
    <property type="nucleotide sequence ID" value="NZ_CP039291.1"/>
</dbReference>
<accession>A0A4P7SL09</accession>
<evidence type="ECO:0000313" key="2">
    <source>
        <dbReference type="Proteomes" id="UP000296469"/>
    </source>
</evidence>
<dbReference type="AlphaFoldDB" id="A0A4P7SL09"/>
<reference evidence="1 2" key="1">
    <citation type="submission" date="2019-04" db="EMBL/GenBank/DDBJ databases">
        <title>Isolation and identification of Cellulomonas shaoxiangyii sp. Nov. isolated from feces of the Tibetan antelopes (Pantholops hodgsonii) in the Qinghai-Tibet plateau of China.</title>
        <authorList>
            <person name="Tian Z."/>
        </authorList>
    </citation>
    <scope>NUCLEOTIDE SEQUENCE [LARGE SCALE GENOMIC DNA]</scope>
    <source>
        <strain evidence="1 2">Z28</strain>
    </source>
</reference>
<organism evidence="1 2">
    <name type="scientific">Cellulomonas shaoxiangyii</name>
    <dbReference type="NCBI Taxonomy" id="2566013"/>
    <lineage>
        <taxon>Bacteria</taxon>
        <taxon>Bacillati</taxon>
        <taxon>Actinomycetota</taxon>
        <taxon>Actinomycetes</taxon>
        <taxon>Micrococcales</taxon>
        <taxon>Cellulomonadaceae</taxon>
        <taxon>Cellulomonas</taxon>
    </lineage>
</organism>
<dbReference type="KEGG" id="celz:E5225_10095"/>
<protein>
    <recommendedName>
        <fullName evidence="3">Alternate-type signal peptide domain-containing protein</fullName>
    </recommendedName>
</protein>
<dbReference type="EMBL" id="CP039291">
    <property type="protein sequence ID" value="QCB93856.1"/>
    <property type="molecule type" value="Genomic_DNA"/>
</dbReference>
<evidence type="ECO:0008006" key="3">
    <source>
        <dbReference type="Google" id="ProtNLM"/>
    </source>
</evidence>